<dbReference type="EMBL" id="QSTF01000004">
    <property type="protein sequence ID" value="RGM42344.1"/>
    <property type="molecule type" value="Genomic_DNA"/>
</dbReference>
<evidence type="ECO:0000256" key="1">
    <source>
        <dbReference type="ARBA" id="ARBA00022729"/>
    </source>
</evidence>
<dbReference type="SUPFAM" id="SSF48230">
    <property type="entry name" value="Chondroitin AC/alginate lyase"/>
    <property type="match status" value="1"/>
</dbReference>
<evidence type="ECO:0000259" key="4">
    <source>
        <dbReference type="Pfam" id="PF05426"/>
    </source>
</evidence>
<dbReference type="GO" id="GO:0016829">
    <property type="term" value="F:lyase activity"/>
    <property type="evidence" value="ECO:0007669"/>
    <property type="project" value="UniProtKB-KW"/>
</dbReference>
<proteinExistence type="predicted"/>
<feature type="domain" description="Alginate lyase" evidence="4">
    <location>
        <begin position="110"/>
        <end position="263"/>
    </location>
</feature>
<reference evidence="5 6" key="1">
    <citation type="submission" date="2018-08" db="EMBL/GenBank/DDBJ databases">
        <title>A genome reference for cultivated species of the human gut microbiota.</title>
        <authorList>
            <person name="Zou Y."/>
            <person name="Xue W."/>
            <person name="Luo G."/>
        </authorList>
    </citation>
    <scope>NUCLEOTIDE SEQUENCE [LARGE SCALE GENOMIC DNA]</scope>
    <source>
        <strain evidence="5 6">OM08-14</strain>
    </source>
</reference>
<evidence type="ECO:0000256" key="3">
    <source>
        <dbReference type="SAM" id="SignalP"/>
    </source>
</evidence>
<keyword evidence="1 3" id="KW-0732">Signal</keyword>
<evidence type="ECO:0000313" key="6">
    <source>
        <dbReference type="Proteomes" id="UP000260780"/>
    </source>
</evidence>
<keyword evidence="2" id="KW-0456">Lyase</keyword>
<dbReference type="Gene3D" id="1.50.10.100">
    <property type="entry name" value="Chondroitin AC/alginate lyase"/>
    <property type="match status" value="1"/>
</dbReference>
<organism evidence="5 6">
    <name type="scientific">Phocaeicola plebeius</name>
    <dbReference type="NCBI Taxonomy" id="310297"/>
    <lineage>
        <taxon>Bacteria</taxon>
        <taxon>Pseudomonadati</taxon>
        <taxon>Bacteroidota</taxon>
        <taxon>Bacteroidia</taxon>
        <taxon>Bacteroidales</taxon>
        <taxon>Bacteroidaceae</taxon>
        <taxon>Phocaeicola</taxon>
    </lineage>
</organism>
<dbReference type="Proteomes" id="UP000260780">
    <property type="component" value="Unassembled WGS sequence"/>
</dbReference>
<feature type="signal peptide" evidence="3">
    <location>
        <begin position="1"/>
        <end position="22"/>
    </location>
</feature>
<gene>
    <name evidence="5" type="ORF">DXC17_03065</name>
</gene>
<feature type="chain" id="PRO_5017758553" evidence="3">
    <location>
        <begin position="23"/>
        <end position="463"/>
    </location>
</feature>
<evidence type="ECO:0000256" key="2">
    <source>
        <dbReference type="ARBA" id="ARBA00023239"/>
    </source>
</evidence>
<name>A0A3E4WJL1_9BACT</name>
<dbReference type="InterPro" id="IPR008397">
    <property type="entry name" value="Alginate_lyase_dom"/>
</dbReference>
<dbReference type="Pfam" id="PF05426">
    <property type="entry name" value="Alginate_lyase"/>
    <property type="match status" value="1"/>
</dbReference>
<comment type="caution">
    <text evidence="5">The sequence shown here is derived from an EMBL/GenBank/DDBJ whole genome shotgun (WGS) entry which is preliminary data.</text>
</comment>
<dbReference type="RefSeq" id="WP_117747401.1">
    <property type="nucleotide sequence ID" value="NZ_CAUFJF010000025.1"/>
</dbReference>
<dbReference type="InterPro" id="IPR008929">
    <property type="entry name" value="Chondroitin_lyas"/>
</dbReference>
<dbReference type="AlphaFoldDB" id="A0A3E4WJL1"/>
<accession>A0A3E4WJL1</accession>
<dbReference type="GO" id="GO:0042597">
    <property type="term" value="C:periplasmic space"/>
    <property type="evidence" value="ECO:0007669"/>
    <property type="project" value="InterPro"/>
</dbReference>
<sequence length="463" mass="51227">MIKNIRLFAGATLLMVAFSSCYKNEFGVVDLTMPEDNPGTVAGEYVYNHPCAMYNEADFTRVKKMLDDGTAPAMVKTELANLKNSPYTSLTYTPSPQEEIVRGDATGTVSGKENYSYAMKDAAAAYQTALLWKLTGDIKYADLSVKILNAWADVCKRITSNDANHMLAAGCQGYTFANAAEIMQTYEGWSANDIADFKTWIVNVFASKNKDFLDNHQGTNNCSLHYWSNWDLVNMCSYLAIGILTENNDMVNFVVNYFYNGVGNGCISNLIQATFDDPLGSGEQISLNQESGRDQGHACMSLAVTANLCQMAYTLYQDNPSVSQLDFFAADDNAVMKMGEYVALFNLKDGTDNANASGQWLINSSKMPFQEYKYCIDCSCKDKNHGVDQVAVADDESRGTIRPGWEILYNHYAKVKGLSSGYIYTKKFADKLRPEGGSGDSRYGSNSGAFDQLGWSTLMLYRE</sequence>
<dbReference type="PROSITE" id="PS51257">
    <property type="entry name" value="PROKAR_LIPOPROTEIN"/>
    <property type="match status" value="1"/>
</dbReference>
<protein>
    <submittedName>
        <fullName evidence="5">Cell wall anchor protein</fullName>
    </submittedName>
</protein>
<evidence type="ECO:0000313" key="5">
    <source>
        <dbReference type="EMBL" id="RGM42344.1"/>
    </source>
</evidence>